<gene>
    <name evidence="2" type="primary">ORF205902</name>
</gene>
<feature type="compositionally biased region" description="Basic and acidic residues" evidence="1">
    <location>
        <begin position="125"/>
        <end position="134"/>
    </location>
</feature>
<dbReference type="EMBL" id="HACG01048344">
    <property type="protein sequence ID" value="CEK95209.1"/>
    <property type="molecule type" value="Transcribed_RNA"/>
</dbReference>
<reference evidence="2" key="1">
    <citation type="submission" date="2014-12" db="EMBL/GenBank/DDBJ databases">
        <title>Insight into the proteome of Arion vulgaris.</title>
        <authorList>
            <person name="Aradska J."/>
            <person name="Bulat T."/>
            <person name="Smidak R."/>
            <person name="Sarate P."/>
            <person name="Gangsoo J."/>
            <person name="Sialana F."/>
            <person name="Bilban M."/>
            <person name="Lubec G."/>
        </authorList>
    </citation>
    <scope>NUCLEOTIDE SEQUENCE</scope>
    <source>
        <tissue evidence="2">Skin</tissue>
    </source>
</reference>
<organism evidence="2">
    <name type="scientific">Arion vulgaris</name>
    <dbReference type="NCBI Taxonomy" id="1028688"/>
    <lineage>
        <taxon>Eukaryota</taxon>
        <taxon>Metazoa</taxon>
        <taxon>Spiralia</taxon>
        <taxon>Lophotrochozoa</taxon>
        <taxon>Mollusca</taxon>
        <taxon>Gastropoda</taxon>
        <taxon>Heterobranchia</taxon>
        <taxon>Euthyneura</taxon>
        <taxon>Panpulmonata</taxon>
        <taxon>Eupulmonata</taxon>
        <taxon>Stylommatophora</taxon>
        <taxon>Helicina</taxon>
        <taxon>Arionoidea</taxon>
        <taxon>Arionidae</taxon>
        <taxon>Arion</taxon>
    </lineage>
</organism>
<feature type="compositionally biased region" description="Basic and acidic residues" evidence="1">
    <location>
        <begin position="165"/>
        <end position="181"/>
    </location>
</feature>
<feature type="compositionally biased region" description="Polar residues" evidence="1">
    <location>
        <begin position="29"/>
        <end position="53"/>
    </location>
</feature>
<sequence length="227" mass="25262">ICVSSGSGREREREIGRKRYTEGRHEITSTETGSTEASQVSDAPYRNTRQAKQNQREKQHQREVRRLIRINMSSSSEDGVRTTDTCRRSVDQPNSGLQGTLALRGEEAVTASSQSDIPISDCDSEDIRQGHTEPETYSSGDDQPSEPGECLLVKVQKNTEPSMEVTEKVRENRKDEKEKNGIGELGGGQQDVAKTCFLTEIGQQALKCSLQILWRAMVDLSTICLVE</sequence>
<proteinExistence type="predicted"/>
<evidence type="ECO:0000256" key="1">
    <source>
        <dbReference type="SAM" id="MobiDB-lite"/>
    </source>
</evidence>
<accession>A0A0B7BPI0</accession>
<name>A0A0B7BPI0_9EUPU</name>
<feature type="compositionally biased region" description="Basic and acidic residues" evidence="1">
    <location>
        <begin position="8"/>
        <end position="28"/>
    </location>
</feature>
<feature type="region of interest" description="Disordered" evidence="1">
    <location>
        <begin position="1"/>
        <end position="186"/>
    </location>
</feature>
<feature type="compositionally biased region" description="Basic and acidic residues" evidence="1">
    <location>
        <begin position="54"/>
        <end position="66"/>
    </location>
</feature>
<feature type="compositionally biased region" description="Basic and acidic residues" evidence="1">
    <location>
        <begin position="78"/>
        <end position="90"/>
    </location>
</feature>
<feature type="non-terminal residue" evidence="2">
    <location>
        <position position="1"/>
    </location>
</feature>
<evidence type="ECO:0000313" key="2">
    <source>
        <dbReference type="EMBL" id="CEK95209.1"/>
    </source>
</evidence>
<dbReference type="AlphaFoldDB" id="A0A0B7BPI0"/>
<protein>
    <submittedName>
        <fullName evidence="2">Uncharacterized protein</fullName>
    </submittedName>
</protein>